<protein>
    <recommendedName>
        <fullName evidence="3">DUF2184 domain-containing protein</fullName>
    </recommendedName>
</protein>
<organism evidence="1 2">
    <name type="scientific">Pandoraea terrigena</name>
    <dbReference type="NCBI Taxonomy" id="2508292"/>
    <lineage>
        <taxon>Bacteria</taxon>
        <taxon>Pseudomonadati</taxon>
        <taxon>Pseudomonadota</taxon>
        <taxon>Betaproteobacteria</taxon>
        <taxon>Burkholderiales</taxon>
        <taxon>Burkholderiaceae</taxon>
        <taxon>Pandoraea</taxon>
    </lineage>
</organism>
<evidence type="ECO:0000313" key="2">
    <source>
        <dbReference type="Proteomes" id="UP000334380"/>
    </source>
</evidence>
<evidence type="ECO:0000313" key="1">
    <source>
        <dbReference type="EMBL" id="VVE07407.1"/>
    </source>
</evidence>
<name>A0A5E4V573_9BURK</name>
<proteinExistence type="predicted"/>
<dbReference type="Proteomes" id="UP000334380">
    <property type="component" value="Unassembled WGS sequence"/>
</dbReference>
<sequence>MSQAQINLLRSQYGISFALGAELLTDVKRTELAIAMDAVTPGPLVTVQNNGVPQWMTNYVDPRVVQILTSPMRAEEVAGGAVQKGDFAIDTSTFLSVESTGETAPYGDMAGNGRSGHNEDFPQRQVYRSQTITEWGDKQMEVAAKARIDYAAQQQSSSALTLRKKENLIYLFGVAGLQNYGLTNDPDLPTPVAPGTGAGGNTWKLKTSDEIFADFETVFNNLVTAANGLVDSDSKMVAVLPPGVEANLTKQNSFGQVLKDRLKLSFPNLRFVKVPEYATLAGGNLFQLIAEDVEGQPTVEVAFNERLRSHGVVRRLSSFAEKKSNGAWGAIWYRPVYCQSMLGV</sequence>
<dbReference type="EMBL" id="CABPRU010000005">
    <property type="protein sequence ID" value="VVE07407.1"/>
    <property type="molecule type" value="Genomic_DNA"/>
</dbReference>
<keyword evidence="2" id="KW-1185">Reference proteome</keyword>
<dbReference type="RefSeq" id="WP_150613088.1">
    <property type="nucleotide sequence ID" value="NZ_CABPRU010000005.1"/>
</dbReference>
<dbReference type="AlphaFoldDB" id="A0A5E4V573"/>
<dbReference type="Pfam" id="PF09950">
    <property type="entry name" value="Major_capside"/>
    <property type="match status" value="1"/>
</dbReference>
<gene>
    <name evidence="1" type="ORF">PTE31013_02461</name>
</gene>
<dbReference type="OrthoDB" id="6439710at2"/>
<evidence type="ECO:0008006" key="3">
    <source>
        <dbReference type="Google" id="ProtNLM"/>
    </source>
</evidence>
<dbReference type="InterPro" id="IPR020049">
    <property type="entry name" value="Major_capsid-like"/>
</dbReference>
<reference evidence="1 2" key="1">
    <citation type="submission" date="2019-08" db="EMBL/GenBank/DDBJ databases">
        <authorList>
            <person name="Peeters C."/>
        </authorList>
    </citation>
    <scope>NUCLEOTIDE SEQUENCE [LARGE SCALE GENOMIC DNA]</scope>
    <source>
        <strain evidence="1 2">LMG 31013</strain>
    </source>
</reference>
<accession>A0A5E4V573</accession>